<accession>A0A176VXU5</accession>
<evidence type="ECO:0000313" key="1">
    <source>
        <dbReference type="EMBL" id="OAE25171.1"/>
    </source>
</evidence>
<dbReference type="Proteomes" id="UP000077202">
    <property type="component" value="Unassembled WGS sequence"/>
</dbReference>
<keyword evidence="2" id="KW-1185">Reference proteome</keyword>
<comment type="caution">
    <text evidence="1">The sequence shown here is derived from an EMBL/GenBank/DDBJ whole genome shotgun (WGS) entry which is preliminary data.</text>
</comment>
<dbReference type="SUPFAM" id="SSF82171">
    <property type="entry name" value="DPP6 N-terminal domain-like"/>
    <property type="match status" value="2"/>
</dbReference>
<protein>
    <recommendedName>
        <fullName evidence="3">Dipeptidylpeptidase IV N-terminal domain-containing protein</fullName>
    </recommendedName>
</protein>
<dbReference type="Gene3D" id="2.120.10.30">
    <property type="entry name" value="TolB, C-terminal domain"/>
    <property type="match status" value="3"/>
</dbReference>
<dbReference type="PANTHER" id="PTHR32161:SF8">
    <property type="entry name" value="DPP6 N-TERMINAL DOMAIN-LIKE PROTEIN"/>
    <property type="match status" value="1"/>
</dbReference>
<organism evidence="1 2">
    <name type="scientific">Marchantia polymorpha subsp. ruderalis</name>
    <dbReference type="NCBI Taxonomy" id="1480154"/>
    <lineage>
        <taxon>Eukaryota</taxon>
        <taxon>Viridiplantae</taxon>
        <taxon>Streptophyta</taxon>
        <taxon>Embryophyta</taxon>
        <taxon>Marchantiophyta</taxon>
        <taxon>Marchantiopsida</taxon>
        <taxon>Marchantiidae</taxon>
        <taxon>Marchantiales</taxon>
        <taxon>Marchantiaceae</taxon>
        <taxon>Marchantia</taxon>
    </lineage>
</organism>
<dbReference type="EMBL" id="LVLJ01002403">
    <property type="protein sequence ID" value="OAE25171.1"/>
    <property type="molecule type" value="Genomic_DNA"/>
</dbReference>
<evidence type="ECO:0008006" key="3">
    <source>
        <dbReference type="Google" id="ProtNLM"/>
    </source>
</evidence>
<proteinExistence type="predicted"/>
<dbReference type="InterPro" id="IPR011042">
    <property type="entry name" value="6-blade_b-propeller_TolB-like"/>
</dbReference>
<sequence length="801" mass="88661">MAASFESFSLYWKPDVMTTRLLCTLLRSVLIWTLLAIGNAGDRLVDVGGTIAFASVGRPYYAFDVFAVSLPQSWSSSDSLPLSPNLLKETRLTDGVSINYNGHFVEGSERRALEDFLSPQARHDEDSNKEQNSMAVELVKWGFDSQEDRSQDIFTDGSGIEALLFVSDRAGNPRIYINDTGRPLIRTSEMVENGARRSLAKIGQGTDKHVGPVQMSFHDSEHSFMNDKPSICGNRLVFVSTAEPSGTYGTGWAAVFSTSLKTGKTVRLTPAGHADYSPAISPSGKWIAAASFSGKHIQVNVLKSDLYVYRSSDGSKRRLVVESGGWPTWLDEQTIFFHRVADDGWWSIFRVDLPVNFLETGEGEVQEPERITPPGVHVITPAAYRTGNWLAVATRRPEFLKHVRHVEIFDLKSGKFIELTALLYPNVSHYSPFLSSSGKVGYHRCRGTVQGKQSIPLIEVLPSPLPNLALIRVDGTFPSISPDGTHLAFSRDTGDSGLVIPTKEKGIYVISLDGEVSQRLVYTGRAFGTVWDPLRRGVLFVTAGKCFEVVSEEIHIISVANVCNRSQELSVKQLTKYGTGNNAMPYPSPDGKLLVFKSGRSGWKNLYIMDAFEGEEKMLRRLTNGNWSDNHPHWSPSGEWIIFMSNREDPHGTAYNIFQIRPDGTGLHKVLDSGLGQDAHPCFMGNDKFIAMSSDVAGFSAEPISMPLQFNPQGEIFVAEVNDPSSMLRMTHNSVEDGSARWSPHQFSKTELQKLSTSGLGKPLKCNNPDYYADVWPTVANAHAPCAHAPQNSHHRRHYEL</sequence>
<dbReference type="PANTHER" id="PTHR32161">
    <property type="entry name" value="DPP6 N-TERMINAL DOMAIN-LIKE PROTEIN"/>
    <property type="match status" value="1"/>
</dbReference>
<reference evidence="1" key="1">
    <citation type="submission" date="2016-03" db="EMBL/GenBank/DDBJ databases">
        <title>Mechanisms controlling the formation of the plant cell surface in tip-growing cells are functionally conserved among land plants.</title>
        <authorList>
            <person name="Honkanen S."/>
            <person name="Jones V.A."/>
            <person name="Morieri G."/>
            <person name="Champion C."/>
            <person name="Hetherington A.J."/>
            <person name="Kelly S."/>
            <person name="Saint-Marcoux D."/>
            <person name="Proust H."/>
            <person name="Prescott H."/>
            <person name="Dolan L."/>
        </authorList>
    </citation>
    <scope>NUCLEOTIDE SEQUENCE [LARGE SCALE GENOMIC DNA]</scope>
    <source>
        <tissue evidence="1">Whole gametophyte</tissue>
    </source>
</reference>
<evidence type="ECO:0000313" key="2">
    <source>
        <dbReference type="Proteomes" id="UP000077202"/>
    </source>
</evidence>
<dbReference type="InterPro" id="IPR011659">
    <property type="entry name" value="WD40"/>
</dbReference>
<dbReference type="AlphaFoldDB" id="A0A176VXU5"/>
<dbReference type="Pfam" id="PF07676">
    <property type="entry name" value="PD40"/>
    <property type="match status" value="4"/>
</dbReference>
<gene>
    <name evidence="1" type="ORF">AXG93_3217s1890</name>
</gene>
<name>A0A176VXU5_MARPO</name>